<dbReference type="Proteomes" id="UP000316798">
    <property type="component" value="Chromosome"/>
</dbReference>
<accession>A0A515DE18</accession>
<dbReference type="EMBL" id="CP035503">
    <property type="protein sequence ID" value="QDL38656.1"/>
    <property type="molecule type" value="Genomic_DNA"/>
</dbReference>
<organism evidence="3 4">
    <name type="scientific">Rhodoferax sediminis</name>
    <dbReference type="NCBI Taxonomy" id="2509614"/>
    <lineage>
        <taxon>Bacteria</taxon>
        <taxon>Pseudomonadati</taxon>
        <taxon>Pseudomonadota</taxon>
        <taxon>Betaproteobacteria</taxon>
        <taxon>Burkholderiales</taxon>
        <taxon>Comamonadaceae</taxon>
        <taxon>Rhodoferax</taxon>
    </lineage>
</organism>
<keyword evidence="4" id="KW-1185">Reference proteome</keyword>
<dbReference type="InterPro" id="IPR006680">
    <property type="entry name" value="Amidohydro-rel"/>
</dbReference>
<evidence type="ECO:0000256" key="1">
    <source>
        <dbReference type="ARBA" id="ARBA00038310"/>
    </source>
</evidence>
<evidence type="ECO:0000313" key="4">
    <source>
        <dbReference type="Proteomes" id="UP000316798"/>
    </source>
</evidence>
<proteinExistence type="inferred from homology"/>
<dbReference type="RefSeq" id="WP_142820093.1">
    <property type="nucleotide sequence ID" value="NZ_CP035503.1"/>
</dbReference>
<protein>
    <recommendedName>
        <fullName evidence="2">Amidohydrolase-related domain-containing protein</fullName>
    </recommendedName>
</protein>
<dbReference type="InterPro" id="IPR052350">
    <property type="entry name" value="Metallo-dep_Lactonases"/>
</dbReference>
<gene>
    <name evidence="3" type="ORF">EUB48_16190</name>
</gene>
<evidence type="ECO:0000259" key="2">
    <source>
        <dbReference type="Pfam" id="PF04909"/>
    </source>
</evidence>
<comment type="similarity">
    <text evidence="1">Belongs to the metallo-dependent hydrolases superfamily.</text>
</comment>
<name>A0A515DE18_9BURK</name>
<dbReference type="PANTHER" id="PTHR43569">
    <property type="entry name" value="AMIDOHYDROLASE"/>
    <property type="match status" value="1"/>
</dbReference>
<dbReference type="Pfam" id="PF04909">
    <property type="entry name" value="Amidohydro_2"/>
    <property type="match status" value="1"/>
</dbReference>
<dbReference type="SUPFAM" id="SSF51556">
    <property type="entry name" value="Metallo-dependent hydrolases"/>
    <property type="match status" value="1"/>
</dbReference>
<dbReference type="KEGG" id="rhf:EUB48_16190"/>
<sequence length="107" mass="12047">MKELVKCPNVSVKLGGLMMYLANSEFTGAERPPTSQQLADPRRPYIEPCIELFGANRCMAAGHFPVDKPGVPYGIVWNMFKRITADCSADEKRMIFGSTARRVYRMD</sequence>
<feature type="domain" description="Amidohydrolase-related" evidence="2">
    <location>
        <begin position="3"/>
        <end position="105"/>
    </location>
</feature>
<reference evidence="3 4" key="1">
    <citation type="submission" date="2019-01" db="EMBL/GenBank/DDBJ databases">
        <title>Genomic insights into a novel species Rhodoferax sp.</title>
        <authorList>
            <person name="Jin L."/>
        </authorList>
    </citation>
    <scope>NUCLEOTIDE SEQUENCE [LARGE SCALE GENOMIC DNA]</scope>
    <source>
        <strain evidence="3 4">CHu59-6-5</strain>
    </source>
</reference>
<evidence type="ECO:0000313" key="3">
    <source>
        <dbReference type="EMBL" id="QDL38656.1"/>
    </source>
</evidence>
<dbReference type="InterPro" id="IPR032466">
    <property type="entry name" value="Metal_Hydrolase"/>
</dbReference>
<dbReference type="PANTHER" id="PTHR43569:SF1">
    <property type="entry name" value="BLL3371 PROTEIN"/>
    <property type="match status" value="1"/>
</dbReference>
<dbReference type="OrthoDB" id="9787654at2"/>
<dbReference type="GO" id="GO:0016787">
    <property type="term" value="F:hydrolase activity"/>
    <property type="evidence" value="ECO:0007669"/>
    <property type="project" value="InterPro"/>
</dbReference>
<dbReference type="AlphaFoldDB" id="A0A515DE18"/>
<dbReference type="Gene3D" id="3.20.20.140">
    <property type="entry name" value="Metal-dependent hydrolases"/>
    <property type="match status" value="1"/>
</dbReference>